<gene>
    <name evidence="1" type="ORF">PCASD_00602</name>
</gene>
<proteinExistence type="predicted"/>
<dbReference type="Proteomes" id="UP000235392">
    <property type="component" value="Unassembled WGS sequence"/>
</dbReference>
<name>A0A2N5VP19_9BASI</name>
<organism evidence="1 2">
    <name type="scientific">Puccinia coronata f. sp. avenae</name>
    <dbReference type="NCBI Taxonomy" id="200324"/>
    <lineage>
        <taxon>Eukaryota</taxon>
        <taxon>Fungi</taxon>
        <taxon>Dikarya</taxon>
        <taxon>Basidiomycota</taxon>
        <taxon>Pucciniomycotina</taxon>
        <taxon>Pucciniomycetes</taxon>
        <taxon>Pucciniales</taxon>
        <taxon>Pucciniaceae</taxon>
        <taxon>Puccinia</taxon>
    </lineage>
</organism>
<comment type="caution">
    <text evidence="1">The sequence shown here is derived from an EMBL/GenBank/DDBJ whole genome shotgun (WGS) entry which is preliminary data.</text>
</comment>
<sequence length="253" mass="27570">MGKRNRALWSCANELDKANFLIPNAMSEANTFGSASDTLPALTGRTRQFERCSNSRVRPVVGQALSDRSTCRRVGQACPISSWDRLHRTSRDRSDKSVRPVGSRFGRTVSVRPPVEHGCSSTARAAVFDRLMPAVTWCRRNQPTSRPGRVVGIDGDLAGLPMFGDPGGPDERADPPAKAGVGSPFKMQVIPLLDLVLPAKVVIFGCWATAGGWRQFEELVPEVGTEEANRCSEAHAHAGVQHCFEHQPDPSNR</sequence>
<protein>
    <submittedName>
        <fullName evidence="1">Uncharacterized protein</fullName>
    </submittedName>
</protein>
<evidence type="ECO:0000313" key="2">
    <source>
        <dbReference type="Proteomes" id="UP000235392"/>
    </source>
</evidence>
<dbReference type="AlphaFoldDB" id="A0A2N5VP19"/>
<accession>A0A2N5VP19</accession>
<evidence type="ECO:0000313" key="1">
    <source>
        <dbReference type="EMBL" id="PLW51690.1"/>
    </source>
</evidence>
<dbReference type="EMBL" id="PGCI01000004">
    <property type="protein sequence ID" value="PLW51690.1"/>
    <property type="molecule type" value="Genomic_DNA"/>
</dbReference>
<reference evidence="1 2" key="1">
    <citation type="submission" date="2017-11" db="EMBL/GenBank/DDBJ databases">
        <title>De novo assembly and phasing of dikaryotic genomes from two isolates of Puccinia coronata f. sp. avenae, the causal agent of oat crown rust.</title>
        <authorList>
            <person name="Miller M.E."/>
            <person name="Zhang Y."/>
            <person name="Omidvar V."/>
            <person name="Sperschneider J."/>
            <person name="Schwessinger B."/>
            <person name="Raley C."/>
            <person name="Palmer J.M."/>
            <person name="Garnica D."/>
            <person name="Upadhyaya N."/>
            <person name="Rathjen J."/>
            <person name="Taylor J.M."/>
            <person name="Park R.F."/>
            <person name="Dodds P.N."/>
            <person name="Hirsch C.D."/>
            <person name="Kianian S.F."/>
            <person name="Figueroa M."/>
        </authorList>
    </citation>
    <scope>NUCLEOTIDE SEQUENCE [LARGE SCALE GENOMIC DNA]</scope>
    <source>
        <strain evidence="1">12SD80</strain>
    </source>
</reference>